<proteinExistence type="predicted"/>
<protein>
    <submittedName>
        <fullName evidence="1">Uncharacterized protein</fullName>
    </submittedName>
</protein>
<dbReference type="Proteomes" id="UP000030428">
    <property type="component" value="Unassembled WGS sequence"/>
</dbReference>
<keyword evidence="2" id="KW-1185">Reference proteome</keyword>
<feature type="non-terminal residue" evidence="1">
    <location>
        <position position="64"/>
    </location>
</feature>
<name>A0A4E0QT35_9GAMM</name>
<sequence>MYVDKEKGLVGEPDYLIAPKTKYGDMDVPLLCVIEAKKDDFEEGWTQALAEMVATSLQGRKICY</sequence>
<comment type="caution">
    <text evidence="1">The sequence shown here is derived from an EMBL/GenBank/DDBJ whole genome shotgun (WGS) entry which is preliminary data.</text>
</comment>
<gene>
    <name evidence="1" type="ORF">PN36_25415</name>
</gene>
<dbReference type="AlphaFoldDB" id="A0A4E0QT35"/>
<organism evidence="1 2">
    <name type="scientific">Candidatus Thiomargarita nelsonii</name>
    <dbReference type="NCBI Taxonomy" id="1003181"/>
    <lineage>
        <taxon>Bacteria</taxon>
        <taxon>Pseudomonadati</taxon>
        <taxon>Pseudomonadota</taxon>
        <taxon>Gammaproteobacteria</taxon>
        <taxon>Thiotrichales</taxon>
        <taxon>Thiotrichaceae</taxon>
        <taxon>Thiomargarita</taxon>
    </lineage>
</organism>
<accession>A0A4E0QT35</accession>
<reference evidence="1 2" key="1">
    <citation type="journal article" date="2016" name="Front. Microbiol.">
        <title>Single-Cell (Meta-)Genomics of a Dimorphic Candidatus Thiomargarita nelsonii Reveals Genomic Plasticity.</title>
        <authorList>
            <person name="Flood B.E."/>
            <person name="Fliss P."/>
            <person name="Jones D.S."/>
            <person name="Dick G.J."/>
            <person name="Jain S."/>
            <person name="Kaster A.K."/>
            <person name="Winkel M."/>
            <person name="Mussmann M."/>
            <person name="Bailey J."/>
        </authorList>
    </citation>
    <scope>NUCLEOTIDE SEQUENCE [LARGE SCALE GENOMIC DNA]</scope>
    <source>
        <strain evidence="1">Hydrate Ridge</strain>
    </source>
</reference>
<evidence type="ECO:0000313" key="2">
    <source>
        <dbReference type="Proteomes" id="UP000030428"/>
    </source>
</evidence>
<evidence type="ECO:0000313" key="1">
    <source>
        <dbReference type="EMBL" id="TGO02415.1"/>
    </source>
</evidence>
<dbReference type="EMBL" id="JSZA02000139">
    <property type="protein sequence ID" value="TGO02415.1"/>
    <property type="molecule type" value="Genomic_DNA"/>
</dbReference>